<keyword evidence="4 7" id="KW-0560">Oxidoreductase</keyword>
<feature type="binding site" evidence="7">
    <location>
        <position position="133"/>
    </location>
    <ligand>
        <name>substrate</name>
    </ligand>
</feature>
<dbReference type="EC" id="1.1.1.262" evidence="7"/>
<comment type="cofactor">
    <cofactor evidence="7">
        <name>Zn(2+)</name>
        <dbReference type="ChEBI" id="CHEBI:29105"/>
    </cofactor>
    <cofactor evidence="7">
        <name>Mg(2+)</name>
        <dbReference type="ChEBI" id="CHEBI:18420"/>
    </cofactor>
    <cofactor evidence="7">
        <name>Co(2+)</name>
        <dbReference type="ChEBI" id="CHEBI:48828"/>
    </cofactor>
    <text evidence="7">Binds 1 divalent metal cation per subunit. Can use ions such as Zn(2+), Mg(2+) or Co(2+).</text>
</comment>
<dbReference type="Gene3D" id="3.40.718.10">
    <property type="entry name" value="Isopropylmalate Dehydrogenase"/>
    <property type="match status" value="1"/>
</dbReference>
<dbReference type="HAMAP" id="MF_00536">
    <property type="entry name" value="PdxA"/>
    <property type="match status" value="1"/>
</dbReference>
<comment type="similarity">
    <text evidence="7">Belongs to the PdxA family.</text>
</comment>
<feature type="binding site" evidence="7">
    <location>
        <position position="293"/>
    </location>
    <ligand>
        <name>substrate</name>
    </ligand>
</feature>
<dbReference type="GO" id="GO:0050897">
    <property type="term" value="F:cobalt ion binding"/>
    <property type="evidence" value="ECO:0007669"/>
    <property type="project" value="UniProtKB-UniRule"/>
</dbReference>
<keyword evidence="7" id="KW-0170">Cobalt</keyword>
<dbReference type="GO" id="GO:0050570">
    <property type="term" value="F:4-hydroxythreonine-4-phosphate dehydrogenase activity"/>
    <property type="evidence" value="ECO:0007669"/>
    <property type="project" value="UniProtKB-UniRule"/>
</dbReference>
<keyword evidence="9" id="KW-1185">Reference proteome</keyword>
<comment type="miscellaneous">
    <text evidence="7">The active site is located at the dimer interface.</text>
</comment>
<comment type="function">
    <text evidence="7">Catalyzes the NAD(P)-dependent oxidation of 4-(phosphooxy)-L-threonine (HTP) into 2-amino-3-oxo-4-(phosphooxy)butyric acid which spontaneously decarboxylates to form 3-amino-2-oxopropyl phosphate (AHAP).</text>
</comment>
<keyword evidence="3 7" id="KW-0521">NADP</keyword>
<keyword evidence="7" id="KW-0862">Zinc</keyword>
<keyword evidence="7" id="KW-0460">Magnesium</keyword>
<keyword evidence="6 7" id="KW-0664">Pyridoxine biosynthesis</keyword>
<dbReference type="GO" id="GO:0008270">
    <property type="term" value="F:zinc ion binding"/>
    <property type="evidence" value="ECO:0007669"/>
    <property type="project" value="UniProtKB-UniRule"/>
</dbReference>
<feature type="binding site" evidence="7">
    <location>
        <position position="167"/>
    </location>
    <ligand>
        <name>a divalent metal cation</name>
        <dbReference type="ChEBI" id="CHEBI:60240"/>
        <note>ligand shared between dimeric partners</note>
    </ligand>
</feature>
<dbReference type="PANTHER" id="PTHR30004:SF6">
    <property type="entry name" value="D-THREONATE 4-PHOSPHATE DEHYDROGENASE"/>
    <property type="match status" value="1"/>
</dbReference>
<comment type="caution">
    <text evidence="8">The sequence shown here is derived from an EMBL/GenBank/DDBJ whole genome shotgun (WGS) entry which is preliminary data.</text>
</comment>
<evidence type="ECO:0000256" key="4">
    <source>
        <dbReference type="ARBA" id="ARBA00023002"/>
    </source>
</evidence>
<evidence type="ECO:0000256" key="1">
    <source>
        <dbReference type="ARBA" id="ARBA00022490"/>
    </source>
</evidence>
<dbReference type="GO" id="GO:0005737">
    <property type="term" value="C:cytoplasm"/>
    <property type="evidence" value="ECO:0007669"/>
    <property type="project" value="UniProtKB-SubCell"/>
</dbReference>
<evidence type="ECO:0000313" key="9">
    <source>
        <dbReference type="Proteomes" id="UP000646579"/>
    </source>
</evidence>
<evidence type="ECO:0000256" key="7">
    <source>
        <dbReference type="HAMAP-Rule" id="MF_00536"/>
    </source>
</evidence>
<evidence type="ECO:0000256" key="6">
    <source>
        <dbReference type="ARBA" id="ARBA00023096"/>
    </source>
</evidence>
<reference evidence="8" key="2">
    <citation type="submission" date="2020-09" db="EMBL/GenBank/DDBJ databases">
        <authorList>
            <person name="Sun Q."/>
            <person name="Kim S."/>
        </authorList>
    </citation>
    <scope>NUCLEOTIDE SEQUENCE</scope>
    <source>
        <strain evidence="8">KCTC 32437</strain>
    </source>
</reference>
<dbReference type="Pfam" id="PF04166">
    <property type="entry name" value="PdxA"/>
    <property type="match status" value="1"/>
</dbReference>
<dbReference type="SUPFAM" id="SSF53659">
    <property type="entry name" value="Isocitrate/Isopropylmalate dehydrogenase-like"/>
    <property type="match status" value="1"/>
</dbReference>
<comment type="pathway">
    <text evidence="7">Cofactor biosynthesis; pyridoxine 5'-phosphate biosynthesis; pyridoxine 5'-phosphate from D-erythrose 4-phosphate: step 4/5.</text>
</comment>
<evidence type="ECO:0000313" key="8">
    <source>
        <dbReference type="EMBL" id="GHA35332.1"/>
    </source>
</evidence>
<dbReference type="GO" id="GO:0008615">
    <property type="term" value="P:pyridoxine biosynthetic process"/>
    <property type="evidence" value="ECO:0007669"/>
    <property type="project" value="UniProtKB-UniRule"/>
</dbReference>
<feature type="binding site" evidence="7">
    <location>
        <position position="275"/>
    </location>
    <ligand>
        <name>substrate</name>
    </ligand>
</feature>
<feature type="binding site" evidence="7">
    <location>
        <position position="267"/>
    </location>
    <ligand>
        <name>a divalent metal cation</name>
        <dbReference type="ChEBI" id="CHEBI:60240"/>
        <note>ligand shared between dimeric partners</note>
    </ligand>
</feature>
<feature type="binding site" evidence="7">
    <location>
        <position position="284"/>
    </location>
    <ligand>
        <name>substrate</name>
    </ligand>
</feature>
<protein>
    <recommendedName>
        <fullName evidence="7">4-hydroxythreonine-4-phosphate dehydrogenase</fullName>
        <ecNumber evidence="7">1.1.1.262</ecNumber>
    </recommendedName>
    <alternativeName>
        <fullName evidence="7">4-(phosphohydroxy)-L-threonine dehydrogenase</fullName>
    </alternativeName>
</protein>
<evidence type="ECO:0000256" key="5">
    <source>
        <dbReference type="ARBA" id="ARBA00023027"/>
    </source>
</evidence>
<dbReference type="NCBIfam" id="TIGR00557">
    <property type="entry name" value="pdxA"/>
    <property type="match status" value="1"/>
</dbReference>
<sequence>MPLAISMGEPAGIGPDLILRLAAEVTGLPEFVVYGAASFMAARSARLGINLQIRTLDWPGEPVPEGCIGVIDVADGIAVADRPGETDTAAAPVVVRAIERAVSDVREGRCSALVTAPIHKGALYSAGFTYPGHTEFLAALCAENGRIPHPVMMLAHERFRAVPATIHVPLHIVSKLITEELITQTVQIVAKDLRDRFGAERARIAVAGLNPHAGEGGTIGVEERDIIAPALDRLRGQGFDLAGPLPGDTLFHPPHWQSYDAVIAMYHDQALIPIKTVAFDKAVNVTLGLPIVRTSPDHGTAFNLAGTGQGSYESMKAAIELAASMSERRN</sequence>
<name>A0A918SC99_9HYPH</name>
<feature type="binding site" evidence="7">
    <location>
        <position position="134"/>
    </location>
    <ligand>
        <name>substrate</name>
    </ligand>
</feature>
<feature type="binding site" evidence="7">
    <location>
        <position position="212"/>
    </location>
    <ligand>
        <name>a divalent metal cation</name>
        <dbReference type="ChEBI" id="CHEBI:60240"/>
        <note>ligand shared between dimeric partners</note>
    </ligand>
</feature>
<comment type="catalytic activity">
    <reaction evidence="7">
        <text>4-(phosphooxy)-L-threonine + NAD(+) = 3-amino-2-oxopropyl phosphate + CO2 + NADH</text>
        <dbReference type="Rhea" id="RHEA:32275"/>
        <dbReference type="ChEBI" id="CHEBI:16526"/>
        <dbReference type="ChEBI" id="CHEBI:57279"/>
        <dbReference type="ChEBI" id="CHEBI:57540"/>
        <dbReference type="ChEBI" id="CHEBI:57945"/>
        <dbReference type="ChEBI" id="CHEBI:58452"/>
        <dbReference type="EC" id="1.1.1.262"/>
    </reaction>
</comment>
<comment type="subcellular location">
    <subcellularLocation>
        <location evidence="7">Cytoplasm</location>
    </subcellularLocation>
</comment>
<dbReference type="GO" id="GO:0051287">
    <property type="term" value="F:NAD binding"/>
    <property type="evidence" value="ECO:0007669"/>
    <property type="project" value="InterPro"/>
</dbReference>
<dbReference type="PANTHER" id="PTHR30004">
    <property type="entry name" value="4-HYDROXYTHREONINE-4-PHOSPHATE DEHYDROGENASE"/>
    <property type="match status" value="1"/>
</dbReference>
<keyword evidence="2 7" id="KW-0479">Metal-binding</keyword>
<reference evidence="8" key="1">
    <citation type="journal article" date="2014" name="Int. J. Syst. Evol. Microbiol.">
        <title>Complete genome sequence of Corynebacterium casei LMG S-19264T (=DSM 44701T), isolated from a smear-ripened cheese.</title>
        <authorList>
            <consortium name="US DOE Joint Genome Institute (JGI-PGF)"/>
            <person name="Walter F."/>
            <person name="Albersmeier A."/>
            <person name="Kalinowski J."/>
            <person name="Ruckert C."/>
        </authorList>
    </citation>
    <scope>NUCLEOTIDE SEQUENCE</scope>
    <source>
        <strain evidence="8">KCTC 32437</strain>
    </source>
</reference>
<keyword evidence="1 7" id="KW-0963">Cytoplasm</keyword>
<dbReference type="GO" id="GO:0042823">
    <property type="term" value="P:pyridoxal phosphate biosynthetic process"/>
    <property type="evidence" value="ECO:0007669"/>
    <property type="project" value="UniProtKB-UniRule"/>
</dbReference>
<dbReference type="Proteomes" id="UP000646579">
    <property type="component" value="Unassembled WGS sequence"/>
</dbReference>
<evidence type="ECO:0000256" key="3">
    <source>
        <dbReference type="ARBA" id="ARBA00022857"/>
    </source>
</evidence>
<accession>A0A918SC99</accession>
<proteinExistence type="inferred from homology"/>
<dbReference type="RefSeq" id="WP_244640300.1">
    <property type="nucleotide sequence ID" value="NZ_BMZE01000004.1"/>
</dbReference>
<dbReference type="NCBIfam" id="NF003699">
    <property type="entry name" value="PRK05312.1"/>
    <property type="match status" value="1"/>
</dbReference>
<organism evidence="8 9">
    <name type="scientific">Devosia pacifica</name>
    <dbReference type="NCBI Taxonomy" id="1335967"/>
    <lineage>
        <taxon>Bacteria</taxon>
        <taxon>Pseudomonadati</taxon>
        <taxon>Pseudomonadota</taxon>
        <taxon>Alphaproteobacteria</taxon>
        <taxon>Hyphomicrobiales</taxon>
        <taxon>Devosiaceae</taxon>
        <taxon>Devosia</taxon>
    </lineage>
</organism>
<evidence type="ECO:0000256" key="2">
    <source>
        <dbReference type="ARBA" id="ARBA00022723"/>
    </source>
</evidence>
<dbReference type="InterPro" id="IPR037510">
    <property type="entry name" value="PdxA"/>
</dbReference>
<gene>
    <name evidence="8" type="primary">pdxA2</name>
    <name evidence="7" type="synonym">pdxA</name>
    <name evidence="8" type="ORF">GCM10007989_34080</name>
</gene>
<dbReference type="EMBL" id="BMZE01000004">
    <property type="protein sequence ID" value="GHA35332.1"/>
    <property type="molecule type" value="Genomic_DNA"/>
</dbReference>
<comment type="subunit">
    <text evidence="7">Homodimer.</text>
</comment>
<dbReference type="GO" id="GO:0000287">
    <property type="term" value="F:magnesium ion binding"/>
    <property type="evidence" value="ECO:0007669"/>
    <property type="project" value="UniProtKB-UniRule"/>
</dbReference>
<keyword evidence="5 7" id="KW-0520">NAD</keyword>
<dbReference type="AlphaFoldDB" id="A0A918SC99"/>
<dbReference type="InterPro" id="IPR005255">
    <property type="entry name" value="PdxA_fam"/>
</dbReference>